<sequence>DSTRFIQNNNEEETDNRFIHRGRLLHTLFSAIKTKEDIEPAIERLLFDGVIGTKEMEKDIRTTVEKAFSLPHVQEWYSGEWQLFNECNILYKTENRLHTRRPDRVMRKDNKVIVLDFKFGEQKKEQHSMQVKEYITLLAQMGYENISGYLWYVEKESIEAV</sequence>
<evidence type="ECO:0000259" key="1">
    <source>
        <dbReference type="Pfam" id="PF01930"/>
    </source>
</evidence>
<dbReference type="EMBL" id="SNRY01006100">
    <property type="protein sequence ID" value="KAA6313354.1"/>
    <property type="molecule type" value="Genomic_DNA"/>
</dbReference>
<dbReference type="AlphaFoldDB" id="A0A5J4PXK3"/>
<comment type="caution">
    <text evidence="2">The sequence shown here is derived from an EMBL/GenBank/DDBJ whole genome shotgun (WGS) entry which is preliminary data.</text>
</comment>
<dbReference type="Pfam" id="PF01930">
    <property type="entry name" value="Cas_Cas4"/>
    <property type="match status" value="1"/>
</dbReference>
<evidence type="ECO:0000313" key="2">
    <source>
        <dbReference type="EMBL" id="KAA6313354.1"/>
    </source>
</evidence>
<feature type="non-terminal residue" evidence="2">
    <location>
        <position position="1"/>
    </location>
</feature>
<reference evidence="2" key="1">
    <citation type="submission" date="2019-03" db="EMBL/GenBank/DDBJ databases">
        <title>Single cell metagenomics reveals metabolic interactions within the superorganism composed of flagellate Streblomastix strix and complex community of Bacteroidetes bacteria on its surface.</title>
        <authorList>
            <person name="Treitli S.C."/>
            <person name="Kolisko M."/>
            <person name="Husnik F."/>
            <person name="Keeling P."/>
            <person name="Hampl V."/>
        </authorList>
    </citation>
    <scope>NUCLEOTIDE SEQUENCE</scope>
    <source>
        <strain evidence="2">STM</strain>
    </source>
</reference>
<proteinExistence type="predicted"/>
<accession>A0A5J4PXK3</accession>
<dbReference type="Gene3D" id="3.90.320.10">
    <property type="match status" value="1"/>
</dbReference>
<organism evidence="2">
    <name type="scientific">termite gut metagenome</name>
    <dbReference type="NCBI Taxonomy" id="433724"/>
    <lineage>
        <taxon>unclassified sequences</taxon>
        <taxon>metagenomes</taxon>
        <taxon>organismal metagenomes</taxon>
    </lineage>
</organism>
<dbReference type="InterPro" id="IPR011604">
    <property type="entry name" value="PDDEXK-like_dom_sf"/>
</dbReference>
<gene>
    <name evidence="2" type="ORF">EZS27_035863</name>
</gene>
<dbReference type="InterPro" id="IPR022765">
    <property type="entry name" value="Dna2/Cas4_DUF83"/>
</dbReference>
<protein>
    <recommendedName>
        <fullName evidence="1">DUF83 domain-containing protein</fullName>
    </recommendedName>
</protein>
<feature type="domain" description="DUF83" evidence="1">
    <location>
        <begin position="96"/>
        <end position="160"/>
    </location>
</feature>
<name>A0A5J4PXK3_9ZZZZ</name>